<protein>
    <submittedName>
        <fullName evidence="1">Uncharacterized protein</fullName>
    </submittedName>
</protein>
<reference evidence="1 2" key="1">
    <citation type="journal article" date="2020" name="Nature">
        <title>Six reference-quality genomes reveal evolution of bat adaptations.</title>
        <authorList>
            <person name="Jebb D."/>
            <person name="Huang Z."/>
            <person name="Pippel M."/>
            <person name="Hughes G.M."/>
            <person name="Lavrichenko K."/>
            <person name="Devanna P."/>
            <person name="Winkler S."/>
            <person name="Jermiin L.S."/>
            <person name="Skirmuntt E.C."/>
            <person name="Katzourakis A."/>
            <person name="Burkitt-Gray L."/>
            <person name="Ray D.A."/>
            <person name="Sullivan K.A.M."/>
            <person name="Roscito J.G."/>
            <person name="Kirilenko B.M."/>
            <person name="Davalos L.M."/>
            <person name="Corthals A.P."/>
            <person name="Power M.L."/>
            <person name="Jones G."/>
            <person name="Ransome R.D."/>
            <person name="Dechmann D.K.N."/>
            <person name="Locatelli A.G."/>
            <person name="Puechmaille S.J."/>
            <person name="Fedrigo O."/>
            <person name="Jarvis E.D."/>
            <person name="Hiller M."/>
            <person name="Vernes S.C."/>
            <person name="Myers E.W."/>
            <person name="Teeling E.C."/>
        </authorList>
    </citation>
    <scope>NUCLEOTIDE SEQUENCE [LARGE SCALE GENOMIC DNA]</scope>
    <source>
        <strain evidence="1">MMyoMyo1</strain>
        <tissue evidence="1">Flight muscle</tissue>
    </source>
</reference>
<keyword evidence="2" id="KW-1185">Reference proteome</keyword>
<name>A0A7J7U5J0_MYOMY</name>
<accession>A0A7J7U5J0</accession>
<proteinExistence type="predicted"/>
<dbReference type="AlphaFoldDB" id="A0A7J7U5J0"/>
<gene>
    <name evidence="1" type="ORF">mMyoMyo1_008879</name>
</gene>
<sequence>MSCSFNWSWKPRDFQAAQRCLWSWEREAGGQPAGTLCSASGSCRAGGAAITQVGLTQSNGRLGREGFQELSRTCEESQPVLSSPMCQQTAGLVPRAVLRQLLSAGNNAALRTGHGQPWIIFSEIFLKIFKRW</sequence>
<dbReference type="Proteomes" id="UP000527355">
    <property type="component" value="Unassembled WGS sequence"/>
</dbReference>
<comment type="caution">
    <text evidence="1">The sequence shown here is derived from an EMBL/GenBank/DDBJ whole genome shotgun (WGS) entry which is preliminary data.</text>
</comment>
<organism evidence="1 2">
    <name type="scientific">Myotis myotis</name>
    <name type="common">Greater mouse-eared bat</name>
    <name type="synonym">Vespertilio myotis</name>
    <dbReference type="NCBI Taxonomy" id="51298"/>
    <lineage>
        <taxon>Eukaryota</taxon>
        <taxon>Metazoa</taxon>
        <taxon>Chordata</taxon>
        <taxon>Craniata</taxon>
        <taxon>Vertebrata</taxon>
        <taxon>Euteleostomi</taxon>
        <taxon>Mammalia</taxon>
        <taxon>Eutheria</taxon>
        <taxon>Laurasiatheria</taxon>
        <taxon>Chiroptera</taxon>
        <taxon>Yangochiroptera</taxon>
        <taxon>Vespertilionidae</taxon>
        <taxon>Myotis</taxon>
    </lineage>
</organism>
<evidence type="ECO:0000313" key="1">
    <source>
        <dbReference type="EMBL" id="KAF6308101.1"/>
    </source>
</evidence>
<evidence type="ECO:0000313" key="2">
    <source>
        <dbReference type="Proteomes" id="UP000527355"/>
    </source>
</evidence>
<dbReference type="EMBL" id="JABWUV010000014">
    <property type="protein sequence ID" value="KAF6308101.1"/>
    <property type="molecule type" value="Genomic_DNA"/>
</dbReference>